<name>A0A1E1LNM0_9HELO</name>
<feature type="compositionally biased region" description="Polar residues" evidence="1">
    <location>
        <begin position="57"/>
        <end position="74"/>
    </location>
</feature>
<reference evidence="3" key="1">
    <citation type="submission" date="2016-03" db="EMBL/GenBank/DDBJ databases">
        <authorList>
            <person name="Guldener U."/>
        </authorList>
    </citation>
    <scope>NUCLEOTIDE SEQUENCE [LARGE SCALE GENOMIC DNA]</scope>
    <source>
        <strain evidence="3">04CH-RAC-A.6.1</strain>
    </source>
</reference>
<feature type="compositionally biased region" description="Basic and acidic residues" evidence="1">
    <location>
        <begin position="91"/>
        <end position="101"/>
    </location>
</feature>
<gene>
    <name evidence="2" type="ORF">RAG0_16055</name>
</gene>
<evidence type="ECO:0000313" key="3">
    <source>
        <dbReference type="Proteomes" id="UP000178912"/>
    </source>
</evidence>
<evidence type="ECO:0000256" key="1">
    <source>
        <dbReference type="SAM" id="MobiDB-lite"/>
    </source>
</evidence>
<protein>
    <submittedName>
        <fullName evidence="2">Uncharacterized protein</fullName>
    </submittedName>
</protein>
<keyword evidence="3" id="KW-1185">Reference proteome</keyword>
<feature type="compositionally biased region" description="Basic and acidic residues" evidence="1">
    <location>
        <begin position="39"/>
        <end position="56"/>
    </location>
</feature>
<evidence type="ECO:0000313" key="2">
    <source>
        <dbReference type="EMBL" id="CZT12103.1"/>
    </source>
</evidence>
<dbReference type="Proteomes" id="UP000178912">
    <property type="component" value="Unassembled WGS sequence"/>
</dbReference>
<proteinExistence type="predicted"/>
<dbReference type="EMBL" id="FJUX01000153">
    <property type="protein sequence ID" value="CZT12103.1"/>
    <property type="molecule type" value="Genomic_DNA"/>
</dbReference>
<sequence length="124" mass="14156">MTIKLHLSATNIPVSYLTFSSELPMLIILKNICYNHDSHPMVDNSRHAAPEPEHQGRLQTPHNHKLQQQGMTSRSSEKRKTSQDYDEDSIDDLKGKNPNESRSHLSLLWQTRTLCLTSLAHLSI</sequence>
<organism evidence="2 3">
    <name type="scientific">Rhynchosporium agropyri</name>
    <dbReference type="NCBI Taxonomy" id="914238"/>
    <lineage>
        <taxon>Eukaryota</taxon>
        <taxon>Fungi</taxon>
        <taxon>Dikarya</taxon>
        <taxon>Ascomycota</taxon>
        <taxon>Pezizomycotina</taxon>
        <taxon>Leotiomycetes</taxon>
        <taxon>Helotiales</taxon>
        <taxon>Ploettnerulaceae</taxon>
        <taxon>Rhynchosporium</taxon>
    </lineage>
</organism>
<dbReference type="AlphaFoldDB" id="A0A1E1LNM0"/>
<feature type="region of interest" description="Disordered" evidence="1">
    <location>
        <begin position="39"/>
        <end position="101"/>
    </location>
</feature>
<accession>A0A1E1LNM0</accession>